<dbReference type="Proteomes" id="UP000001542">
    <property type="component" value="Unassembled WGS sequence"/>
</dbReference>
<dbReference type="PROSITE" id="PS52035">
    <property type="entry name" value="PEPTIDASE_M14"/>
    <property type="match status" value="1"/>
</dbReference>
<keyword evidence="5" id="KW-0121">Carboxypeptidase</keyword>
<feature type="active site" description="Proton donor/acceptor" evidence="3">
    <location>
        <position position="429"/>
    </location>
</feature>
<dbReference type="STRING" id="5722.A2DT24"/>
<dbReference type="GO" id="GO:0004181">
    <property type="term" value="F:metallocarboxypeptidase activity"/>
    <property type="evidence" value="ECO:0000318"/>
    <property type="project" value="GO_Central"/>
</dbReference>
<accession>A2DT24</accession>
<dbReference type="EMBL" id="DS113242">
    <property type="protein sequence ID" value="EAY16431.1"/>
    <property type="molecule type" value="Genomic_DNA"/>
</dbReference>
<comment type="cofactor">
    <cofactor evidence="1">
        <name>Zn(2+)</name>
        <dbReference type="ChEBI" id="CHEBI:29105"/>
    </cofactor>
</comment>
<dbReference type="GO" id="GO:0008270">
    <property type="term" value="F:zinc ion binding"/>
    <property type="evidence" value="ECO:0007669"/>
    <property type="project" value="InterPro"/>
</dbReference>
<dbReference type="InterPro" id="IPR000834">
    <property type="entry name" value="Peptidase_M14"/>
</dbReference>
<evidence type="ECO:0000313" key="6">
    <source>
        <dbReference type="Proteomes" id="UP000001542"/>
    </source>
</evidence>
<dbReference type="InParanoid" id="A2DT24"/>
<dbReference type="VEuPathDB" id="TrichDB:TVAG_004620"/>
<dbReference type="InterPro" id="IPR050821">
    <property type="entry name" value="Cytosolic_carboxypeptidase"/>
</dbReference>
<comment type="similarity">
    <text evidence="2 3">Belongs to the peptidase M14 family.</text>
</comment>
<reference evidence="5" key="2">
    <citation type="journal article" date="2007" name="Science">
        <title>Draft genome sequence of the sexually transmitted pathogen Trichomonas vaginalis.</title>
        <authorList>
            <person name="Carlton J.M."/>
            <person name="Hirt R.P."/>
            <person name="Silva J.C."/>
            <person name="Delcher A.L."/>
            <person name="Schatz M."/>
            <person name="Zhao Q."/>
            <person name="Wortman J.R."/>
            <person name="Bidwell S.L."/>
            <person name="Alsmark U.C.M."/>
            <person name="Besteiro S."/>
            <person name="Sicheritz-Ponten T."/>
            <person name="Noel C.J."/>
            <person name="Dacks J.B."/>
            <person name="Foster P.G."/>
            <person name="Simillion C."/>
            <person name="Van de Peer Y."/>
            <person name="Miranda-Saavedra D."/>
            <person name="Barton G.J."/>
            <person name="Westrop G.D."/>
            <person name="Mueller S."/>
            <person name="Dessi D."/>
            <person name="Fiori P.L."/>
            <person name="Ren Q."/>
            <person name="Paulsen I."/>
            <person name="Zhang H."/>
            <person name="Bastida-Corcuera F.D."/>
            <person name="Simoes-Barbosa A."/>
            <person name="Brown M.T."/>
            <person name="Hayes R.D."/>
            <person name="Mukherjee M."/>
            <person name="Okumura C.Y."/>
            <person name="Schneider R."/>
            <person name="Smith A.J."/>
            <person name="Vanacova S."/>
            <person name="Villalvazo M."/>
            <person name="Haas B.J."/>
            <person name="Pertea M."/>
            <person name="Feldblyum T.V."/>
            <person name="Utterback T.R."/>
            <person name="Shu C.L."/>
            <person name="Osoegawa K."/>
            <person name="de Jong P.J."/>
            <person name="Hrdy I."/>
            <person name="Horvathova L."/>
            <person name="Zubacova Z."/>
            <person name="Dolezal P."/>
            <person name="Malik S.B."/>
            <person name="Logsdon J.M. Jr."/>
            <person name="Henze K."/>
            <person name="Gupta A."/>
            <person name="Wang C.C."/>
            <person name="Dunne R.L."/>
            <person name="Upcroft J.A."/>
            <person name="Upcroft P."/>
            <person name="White O."/>
            <person name="Salzberg S.L."/>
            <person name="Tang P."/>
            <person name="Chiu C.-H."/>
            <person name="Lee Y.-S."/>
            <person name="Embley T.M."/>
            <person name="Coombs G.H."/>
            <person name="Mottram J.C."/>
            <person name="Tachezy J."/>
            <person name="Fraser-Liggett C.M."/>
            <person name="Johnson P.J."/>
        </authorList>
    </citation>
    <scope>NUCLEOTIDE SEQUENCE [LARGE SCALE GENOMIC DNA]</scope>
    <source>
        <strain evidence="5">G3</strain>
    </source>
</reference>
<dbReference type="GO" id="GO:0015630">
    <property type="term" value="C:microtubule cytoskeleton"/>
    <property type="evidence" value="ECO:0000318"/>
    <property type="project" value="GO_Central"/>
</dbReference>
<dbReference type="AlphaFoldDB" id="A2DT24"/>
<dbReference type="RefSeq" id="XP_001328654.1">
    <property type="nucleotide sequence ID" value="XM_001328619.1"/>
</dbReference>
<dbReference type="GO" id="GO:0006508">
    <property type="term" value="P:proteolysis"/>
    <property type="evidence" value="ECO:0007669"/>
    <property type="project" value="InterPro"/>
</dbReference>
<evidence type="ECO:0000313" key="5">
    <source>
        <dbReference type="EMBL" id="EAY16431.1"/>
    </source>
</evidence>
<name>A2DT24_TRIV3</name>
<gene>
    <name evidence="5" type="ORF">TVAG_004620</name>
</gene>
<dbReference type="Gene3D" id="2.60.40.3120">
    <property type="match status" value="1"/>
</dbReference>
<proteinExistence type="inferred from homology"/>
<keyword evidence="6" id="KW-1185">Reference proteome</keyword>
<evidence type="ECO:0000259" key="4">
    <source>
        <dbReference type="PROSITE" id="PS52035"/>
    </source>
</evidence>
<dbReference type="PANTHER" id="PTHR12756">
    <property type="entry name" value="CYTOSOLIC CARBOXYPEPTIDASE"/>
    <property type="match status" value="1"/>
</dbReference>
<evidence type="ECO:0000256" key="2">
    <source>
        <dbReference type="ARBA" id="ARBA00005988"/>
    </source>
</evidence>
<dbReference type="KEGG" id="tva:4774424"/>
<organism evidence="5 6">
    <name type="scientific">Trichomonas vaginalis (strain ATCC PRA-98 / G3)</name>
    <dbReference type="NCBI Taxonomy" id="412133"/>
    <lineage>
        <taxon>Eukaryota</taxon>
        <taxon>Metamonada</taxon>
        <taxon>Parabasalia</taxon>
        <taxon>Trichomonadida</taxon>
        <taxon>Trichomonadidae</taxon>
        <taxon>Trichomonas</taxon>
    </lineage>
</organism>
<dbReference type="VEuPathDB" id="TrichDB:TVAGG3_0648920"/>
<evidence type="ECO:0000256" key="3">
    <source>
        <dbReference type="PROSITE-ProRule" id="PRU01379"/>
    </source>
</evidence>
<dbReference type="eggNOG" id="KOG3641">
    <property type="taxonomic scope" value="Eukaryota"/>
</dbReference>
<dbReference type="SUPFAM" id="SSF53187">
    <property type="entry name" value="Zn-dependent exopeptidases"/>
    <property type="match status" value="1"/>
</dbReference>
<protein>
    <submittedName>
        <fullName evidence="5">Clan MC, family M14, Zinc carboxypeptidase-like metallopeptidase</fullName>
    </submittedName>
</protein>
<sequence>MKSVRGPPLFHYTPVSRLLKSMALNIFPSETPPLMREYIFHNVPKEYLRRRELVFDPNVQIPPKGLAFSGDFESGNLGCVWKIAPRIYEINLLPDPSRMYSATWFYFKVDNITPGEYSFIISGFYRDAQLHNQGVQPVALSMNNVRRGGGWERIGSRLNFWCSKTSRTAPEYSLAFSFNVIARDTMYFAYLYPYTYSDLRSFITSSKLNATSICVSSGGIDVPAIFWDADVRNFVRPINKIFVKKKNYNYKPLIVIAARLHPGESNSSYAMEGFMARLFDGSNNSKSLLNNFSFLLLPMMNPDGVICGYFRPQLTGTDMNRVWRRPDKRHIPEAASVVALLDVLSQTRPIMFLLDFHGHTAQCNAFTYGVRDPRTRLNEYEPLFPRIVGKYTSLFDVNESISFHSREYPTTMRVALHHRYNIPFAYTLEMSFGGLNIGERAGTQLTEDSYREVGIATVDAIGELLLVSAPIEEITSCYIPPQLF</sequence>
<dbReference type="Gene3D" id="3.40.630.10">
    <property type="entry name" value="Zn peptidases"/>
    <property type="match status" value="1"/>
</dbReference>
<dbReference type="GO" id="GO:0015631">
    <property type="term" value="F:tubulin binding"/>
    <property type="evidence" value="ECO:0000318"/>
    <property type="project" value="GO_Central"/>
</dbReference>
<keyword evidence="5" id="KW-0645">Protease</keyword>
<dbReference type="SMR" id="A2DT24"/>
<dbReference type="OrthoDB" id="10253041at2759"/>
<dbReference type="GO" id="GO:0005737">
    <property type="term" value="C:cytoplasm"/>
    <property type="evidence" value="ECO:0000318"/>
    <property type="project" value="GO_Central"/>
</dbReference>
<reference evidence="5" key="1">
    <citation type="submission" date="2006-10" db="EMBL/GenBank/DDBJ databases">
        <authorList>
            <person name="Amadeo P."/>
            <person name="Zhao Q."/>
            <person name="Wortman J."/>
            <person name="Fraser-Liggett C."/>
            <person name="Carlton J."/>
        </authorList>
    </citation>
    <scope>NUCLEOTIDE SEQUENCE</scope>
    <source>
        <strain evidence="5">G3</strain>
    </source>
</reference>
<dbReference type="PANTHER" id="PTHR12756:SF45">
    <property type="entry name" value="CYTOSOLIC CARBOXYPEPTIDASE NNA1"/>
    <property type="match status" value="1"/>
</dbReference>
<keyword evidence="5" id="KW-0378">Hydrolase</keyword>
<dbReference type="Pfam" id="PF00246">
    <property type="entry name" value="Peptidase_M14"/>
    <property type="match status" value="1"/>
</dbReference>
<feature type="domain" description="Peptidase M14" evidence="4">
    <location>
        <begin position="192"/>
        <end position="465"/>
    </location>
</feature>
<evidence type="ECO:0000256" key="1">
    <source>
        <dbReference type="ARBA" id="ARBA00001947"/>
    </source>
</evidence>